<dbReference type="RefSeq" id="XP_025032833.1">
    <property type="nucleotide sequence ID" value="XM_025177065.1"/>
</dbReference>
<dbReference type="GeneID" id="103048283"/>
<dbReference type="PANTHER" id="PTHR39231:SF1">
    <property type="entry name" value="HISTONE DEACETYLASE COMPLEX SUBUNIT SAP25"/>
    <property type="match status" value="1"/>
</dbReference>
<dbReference type="AlphaFoldDB" id="A0A9F5J9G9"/>
<dbReference type="GO" id="GO:0005634">
    <property type="term" value="C:nucleus"/>
    <property type="evidence" value="ECO:0007669"/>
    <property type="project" value="InterPro"/>
</dbReference>
<dbReference type="Pfam" id="PF15476">
    <property type="entry name" value="SAP25"/>
    <property type="match status" value="1"/>
</dbReference>
<organism evidence="2 3">
    <name type="scientific">Python bivittatus</name>
    <name type="common">Burmese python</name>
    <name type="synonym">Python molurus bivittatus</name>
    <dbReference type="NCBI Taxonomy" id="176946"/>
    <lineage>
        <taxon>Eukaryota</taxon>
        <taxon>Metazoa</taxon>
        <taxon>Chordata</taxon>
        <taxon>Craniata</taxon>
        <taxon>Vertebrata</taxon>
        <taxon>Euteleostomi</taxon>
        <taxon>Lepidosauria</taxon>
        <taxon>Squamata</taxon>
        <taxon>Bifurcata</taxon>
        <taxon>Unidentata</taxon>
        <taxon>Episquamata</taxon>
        <taxon>Toxicofera</taxon>
        <taxon>Serpentes</taxon>
        <taxon>Henophidia</taxon>
        <taxon>Pythonidae</taxon>
        <taxon>Python</taxon>
    </lineage>
</organism>
<feature type="region of interest" description="Disordered" evidence="1">
    <location>
        <begin position="1"/>
        <end position="78"/>
    </location>
</feature>
<protein>
    <submittedName>
        <fullName evidence="3">Histone deacetylase complex subunit SAP25</fullName>
    </submittedName>
</protein>
<dbReference type="GO" id="GO:0006355">
    <property type="term" value="P:regulation of DNA-templated transcription"/>
    <property type="evidence" value="ECO:0007669"/>
    <property type="project" value="InterPro"/>
</dbReference>
<dbReference type="InterPro" id="IPR029163">
    <property type="entry name" value="SAP25"/>
</dbReference>
<feature type="region of interest" description="Disordered" evidence="1">
    <location>
        <begin position="224"/>
        <end position="243"/>
    </location>
</feature>
<evidence type="ECO:0000256" key="1">
    <source>
        <dbReference type="SAM" id="MobiDB-lite"/>
    </source>
</evidence>
<dbReference type="Proteomes" id="UP000695026">
    <property type="component" value="Unplaced"/>
</dbReference>
<evidence type="ECO:0000313" key="3">
    <source>
        <dbReference type="RefSeq" id="XP_025032833.1"/>
    </source>
</evidence>
<dbReference type="GO" id="GO:0005737">
    <property type="term" value="C:cytoplasm"/>
    <property type="evidence" value="ECO:0007669"/>
    <property type="project" value="InterPro"/>
</dbReference>
<dbReference type="KEGG" id="pbi:103048283"/>
<dbReference type="PANTHER" id="PTHR39231">
    <property type="entry name" value="HISTONE DEACETYLASE COMPLEX SUBUNIT SAP25"/>
    <property type="match status" value="1"/>
</dbReference>
<dbReference type="OMA" id="DPRHELW"/>
<feature type="compositionally biased region" description="Basic and acidic residues" evidence="1">
    <location>
        <begin position="1"/>
        <end position="11"/>
    </location>
</feature>
<accession>A0A9F5J9G9</accession>
<dbReference type="CTD" id="100316904"/>
<dbReference type="OrthoDB" id="9945911at2759"/>
<feature type="region of interest" description="Disordered" evidence="1">
    <location>
        <begin position="122"/>
        <end position="145"/>
    </location>
</feature>
<evidence type="ECO:0000313" key="2">
    <source>
        <dbReference type="Proteomes" id="UP000695026"/>
    </source>
</evidence>
<reference evidence="3" key="1">
    <citation type="submission" date="2025-08" db="UniProtKB">
        <authorList>
            <consortium name="RefSeq"/>
        </authorList>
    </citation>
    <scope>IDENTIFICATION</scope>
    <source>
        <tissue evidence="3">Liver</tissue>
    </source>
</reference>
<gene>
    <name evidence="3" type="primary">SAP25</name>
</gene>
<keyword evidence="2" id="KW-1185">Reference proteome</keyword>
<name>A0A9F5J9G9_PYTBI</name>
<sequence>MFDDSDPRHELWGTGEKEEEEDPDAAGEPSAQAKGPNLAGRELEWRSLGAGPGSHSGPPVRWPWGAEALPRGEGPSSGTWTTEAICLRIWPGPEASRGSSRTLCHPSFQSFYSAVSGYSHCSQPPPPGAPASSLAPEPKTGEHKTGPLPFLDCSSFFYTDPAMPPGLRIYNWLSCSSLEVLHCLQLDTPAPIMALREIPPAPGPSTRRRWLSGQELKAVSALLELPAAQSPPRAHSRAEQGDP</sequence>
<proteinExistence type="predicted"/>